<gene>
    <name evidence="5" type="ORF">B0J12DRAFT_787863</name>
</gene>
<evidence type="ECO:0000256" key="1">
    <source>
        <dbReference type="ARBA" id="ARBA00005964"/>
    </source>
</evidence>
<feature type="domain" description="Carboxylesterase type B" evidence="4">
    <location>
        <begin position="36"/>
        <end position="230"/>
    </location>
</feature>
<dbReference type="InterPro" id="IPR019826">
    <property type="entry name" value="Carboxylesterase_B_AS"/>
</dbReference>
<dbReference type="GO" id="GO:0016787">
    <property type="term" value="F:hydrolase activity"/>
    <property type="evidence" value="ECO:0007669"/>
    <property type="project" value="UniProtKB-KW"/>
</dbReference>
<accession>A0ABQ8G2G2</accession>
<dbReference type="Pfam" id="PF00135">
    <property type="entry name" value="COesterase"/>
    <property type="match status" value="2"/>
</dbReference>
<comment type="caution">
    <text evidence="5">The sequence shown here is derived from an EMBL/GenBank/DDBJ whole genome shotgun (WGS) entry which is preliminary data.</text>
</comment>
<evidence type="ECO:0000256" key="2">
    <source>
        <dbReference type="ARBA" id="ARBA00022801"/>
    </source>
</evidence>
<protein>
    <recommendedName>
        <fullName evidence="3">Carboxylic ester hydrolase</fullName>
        <ecNumber evidence="3">3.1.1.-</ecNumber>
    </recommendedName>
</protein>
<dbReference type="EC" id="3.1.1.-" evidence="3"/>
<proteinExistence type="inferred from homology"/>
<dbReference type="InterPro" id="IPR050309">
    <property type="entry name" value="Type-B_Carboxylest/Lipase"/>
</dbReference>
<comment type="similarity">
    <text evidence="1 3">Belongs to the type-B carboxylesterase/lipase family.</text>
</comment>
<dbReference type="SUPFAM" id="SSF53474">
    <property type="entry name" value="alpha/beta-Hydrolases"/>
    <property type="match status" value="1"/>
</dbReference>
<keyword evidence="3" id="KW-0732">Signal</keyword>
<feature type="chain" id="PRO_5045001423" description="Carboxylic ester hydrolase" evidence="3">
    <location>
        <begin position="25"/>
        <end position="631"/>
    </location>
</feature>
<reference evidence="5 6" key="1">
    <citation type="journal article" date="2021" name="Nat. Commun.">
        <title>Genetic determinants of endophytism in the Arabidopsis root mycobiome.</title>
        <authorList>
            <person name="Mesny F."/>
            <person name="Miyauchi S."/>
            <person name="Thiergart T."/>
            <person name="Pickel B."/>
            <person name="Atanasova L."/>
            <person name="Karlsson M."/>
            <person name="Huettel B."/>
            <person name="Barry K.W."/>
            <person name="Haridas S."/>
            <person name="Chen C."/>
            <person name="Bauer D."/>
            <person name="Andreopoulos W."/>
            <person name="Pangilinan J."/>
            <person name="LaButti K."/>
            <person name="Riley R."/>
            <person name="Lipzen A."/>
            <person name="Clum A."/>
            <person name="Drula E."/>
            <person name="Henrissat B."/>
            <person name="Kohler A."/>
            <person name="Grigoriev I.V."/>
            <person name="Martin F.M."/>
            <person name="Hacquard S."/>
        </authorList>
    </citation>
    <scope>NUCLEOTIDE SEQUENCE [LARGE SCALE GENOMIC DNA]</scope>
    <source>
        <strain evidence="5 6">MPI-SDFR-AT-0080</strain>
    </source>
</reference>
<name>A0ABQ8G2G2_9PEZI</name>
<dbReference type="InterPro" id="IPR002018">
    <property type="entry name" value="CarbesteraseB"/>
</dbReference>
<dbReference type="Proteomes" id="UP000774617">
    <property type="component" value="Unassembled WGS sequence"/>
</dbReference>
<evidence type="ECO:0000259" key="4">
    <source>
        <dbReference type="Pfam" id="PF00135"/>
    </source>
</evidence>
<dbReference type="Gene3D" id="3.40.50.1820">
    <property type="entry name" value="alpha/beta hydrolase"/>
    <property type="match status" value="1"/>
</dbReference>
<sequence>MFLFQISLFIPHFLFLLLPPLGRCQFLSPPSVSTSQGIYLPNTNVPEVDQFLGIPYAQPPLGPLRFAPPAPYTLGSPRTITNATTYGPACLQDRALEKSNGLSEDCLTLNIFRPATGHKRPQPLLPVLVFIYGGANLGGQSQHYHAQNLVAHALHNTATPVVAVTLNYRTGYLGFGVNTLFAARGLLNTGLMDQRAALQWLQNHIARFGGDPAKITLFGQSSGSFNTYLQARRAARDPPAHRLVSKPRISVRVPCDEARNEAEDVVQFRAAILESGAPASLALRGLPPASGDAYFEQSLRAFGCPSAANPINADVVLECLRNVPAEQLSAVWFDPLSPLYEALDAFVQMPTGFGVDGGEWVGSPNYWNESVVGIPMIIGDTLNEGSIYGLVPAGLATNETYLAEVVAKNLNTTDLALASPVVSTYYAHNATENGRGYNADRTAPDSYYIGEALLGDAVQHIPRRVALGRHSSGADSSTSPNEPPTAYKTYGYSWAQRPPLSLFKEAYYGFPPATPVAALVRAGVLHAAELAYVFGDVYEWADATAGDVRVARLVQGMWISFARTLDPNNHGIANVPHWDPYNPLQASIFKFEDQGSTSPGMIPDNIRLDSYSAYRAAIANVGLPALPQIRA</sequence>
<organism evidence="5 6">
    <name type="scientific">Macrophomina phaseolina</name>
    <dbReference type="NCBI Taxonomy" id="35725"/>
    <lineage>
        <taxon>Eukaryota</taxon>
        <taxon>Fungi</taxon>
        <taxon>Dikarya</taxon>
        <taxon>Ascomycota</taxon>
        <taxon>Pezizomycotina</taxon>
        <taxon>Dothideomycetes</taxon>
        <taxon>Dothideomycetes incertae sedis</taxon>
        <taxon>Botryosphaeriales</taxon>
        <taxon>Botryosphaeriaceae</taxon>
        <taxon>Macrophomina</taxon>
    </lineage>
</organism>
<dbReference type="InterPro" id="IPR029058">
    <property type="entry name" value="AB_hydrolase_fold"/>
</dbReference>
<dbReference type="PROSITE" id="PS00941">
    <property type="entry name" value="CARBOXYLESTERASE_B_2"/>
    <property type="match status" value="1"/>
</dbReference>
<dbReference type="PROSITE" id="PS00122">
    <property type="entry name" value="CARBOXYLESTERASE_B_1"/>
    <property type="match status" value="1"/>
</dbReference>
<keyword evidence="2 3" id="KW-0378">Hydrolase</keyword>
<dbReference type="InterPro" id="IPR019819">
    <property type="entry name" value="Carboxylesterase_B_CS"/>
</dbReference>
<dbReference type="EMBL" id="JAGTJR010000024">
    <property type="protein sequence ID" value="KAH7042761.1"/>
    <property type="molecule type" value="Genomic_DNA"/>
</dbReference>
<feature type="domain" description="Carboxylesterase type B" evidence="4">
    <location>
        <begin position="267"/>
        <end position="596"/>
    </location>
</feature>
<dbReference type="PANTHER" id="PTHR11559">
    <property type="entry name" value="CARBOXYLESTERASE"/>
    <property type="match status" value="1"/>
</dbReference>
<evidence type="ECO:0000313" key="6">
    <source>
        <dbReference type="Proteomes" id="UP000774617"/>
    </source>
</evidence>
<feature type="signal peptide" evidence="3">
    <location>
        <begin position="1"/>
        <end position="24"/>
    </location>
</feature>
<evidence type="ECO:0000313" key="5">
    <source>
        <dbReference type="EMBL" id="KAH7042761.1"/>
    </source>
</evidence>
<evidence type="ECO:0000256" key="3">
    <source>
        <dbReference type="RuleBase" id="RU361235"/>
    </source>
</evidence>
<keyword evidence="6" id="KW-1185">Reference proteome</keyword>